<dbReference type="InterPro" id="IPR050072">
    <property type="entry name" value="Peptidase_M20A"/>
</dbReference>
<dbReference type="RefSeq" id="WP_046521861.1">
    <property type="nucleotide sequence ID" value="NZ_LAYY01000001.1"/>
</dbReference>
<protein>
    <recommendedName>
        <fullName evidence="6">Probable succinyl-diaminopimelate desuccinylase</fullName>
        <ecNumber evidence="5">3.5.1.18</ecNumber>
    </recommendedName>
</protein>
<dbReference type="Gene3D" id="3.30.70.360">
    <property type="match status" value="1"/>
</dbReference>
<evidence type="ECO:0000256" key="9">
    <source>
        <dbReference type="ARBA" id="ARBA00022801"/>
    </source>
</evidence>
<dbReference type="GO" id="GO:0019877">
    <property type="term" value="P:diaminopimelate biosynthetic process"/>
    <property type="evidence" value="ECO:0007669"/>
    <property type="project" value="UniProtKB-KW"/>
</dbReference>
<evidence type="ECO:0000313" key="17">
    <source>
        <dbReference type="Proteomes" id="UP000034166"/>
    </source>
</evidence>
<dbReference type="InterPro" id="IPR010182">
    <property type="entry name" value="ArgE/DapE"/>
</dbReference>
<dbReference type="GO" id="GO:0009089">
    <property type="term" value="P:lysine biosynthetic process via diaminopimelate"/>
    <property type="evidence" value="ECO:0007669"/>
    <property type="project" value="UniProtKB-UniPathway"/>
</dbReference>
<dbReference type="NCBIfam" id="NF006365">
    <property type="entry name" value="PRK08588.1"/>
    <property type="match status" value="1"/>
</dbReference>
<comment type="cofactor">
    <cofactor evidence="1">
        <name>Co(2+)</name>
        <dbReference type="ChEBI" id="CHEBI:48828"/>
    </cofactor>
</comment>
<keyword evidence="12" id="KW-0457">Lysine biosynthesis</keyword>
<evidence type="ECO:0000256" key="14">
    <source>
        <dbReference type="ARBA" id="ARBA00051301"/>
    </source>
</evidence>
<accession>A0A0M2T526</accession>
<evidence type="ECO:0000256" key="2">
    <source>
        <dbReference type="ARBA" id="ARBA00001947"/>
    </source>
</evidence>
<dbReference type="SUPFAM" id="SSF55031">
    <property type="entry name" value="Bacterial exopeptidase dimerisation domain"/>
    <property type="match status" value="1"/>
</dbReference>
<dbReference type="GO" id="GO:0046872">
    <property type="term" value="F:metal ion binding"/>
    <property type="evidence" value="ECO:0007669"/>
    <property type="project" value="UniProtKB-KW"/>
</dbReference>
<evidence type="ECO:0000256" key="4">
    <source>
        <dbReference type="ARBA" id="ARBA00006247"/>
    </source>
</evidence>
<evidence type="ECO:0000256" key="8">
    <source>
        <dbReference type="ARBA" id="ARBA00022723"/>
    </source>
</evidence>
<dbReference type="AlphaFoldDB" id="A0A0M2T526"/>
<dbReference type="Gene3D" id="3.40.630.10">
    <property type="entry name" value="Zn peptidases"/>
    <property type="match status" value="2"/>
</dbReference>
<keyword evidence="17" id="KW-1185">Reference proteome</keyword>
<dbReference type="NCBIfam" id="TIGR01910">
    <property type="entry name" value="DapE-ArgE"/>
    <property type="match status" value="1"/>
</dbReference>
<dbReference type="CDD" id="cd08659">
    <property type="entry name" value="M20_ArgE_DapE-like"/>
    <property type="match status" value="1"/>
</dbReference>
<dbReference type="Proteomes" id="UP000034166">
    <property type="component" value="Unassembled WGS sequence"/>
</dbReference>
<dbReference type="PROSITE" id="PS00758">
    <property type="entry name" value="ARGE_DAPE_CPG2_1"/>
    <property type="match status" value="1"/>
</dbReference>
<evidence type="ECO:0000256" key="7">
    <source>
        <dbReference type="ARBA" id="ARBA00022605"/>
    </source>
</evidence>
<dbReference type="PANTHER" id="PTHR43808">
    <property type="entry name" value="ACETYLORNITHINE DEACETYLASE"/>
    <property type="match status" value="1"/>
</dbReference>
<evidence type="ECO:0000256" key="13">
    <source>
        <dbReference type="ARBA" id="ARBA00023285"/>
    </source>
</evidence>
<keyword evidence="13" id="KW-0170">Cobalt</keyword>
<name>A0A0M2T526_9BACI</name>
<dbReference type="GO" id="GO:0009014">
    <property type="term" value="F:succinyl-diaminopimelate desuccinylase activity"/>
    <property type="evidence" value="ECO:0007669"/>
    <property type="project" value="UniProtKB-EC"/>
</dbReference>
<keyword evidence="7" id="KW-0028">Amino-acid biosynthesis</keyword>
<evidence type="ECO:0000256" key="1">
    <source>
        <dbReference type="ARBA" id="ARBA00001941"/>
    </source>
</evidence>
<dbReference type="InterPro" id="IPR036264">
    <property type="entry name" value="Bact_exopeptidase_dim_dom"/>
</dbReference>
<dbReference type="UniPathway" id="UPA00034">
    <property type="reaction ID" value="UER00021"/>
</dbReference>
<feature type="domain" description="Peptidase M20 dimerisation" evidence="15">
    <location>
        <begin position="173"/>
        <end position="281"/>
    </location>
</feature>
<evidence type="ECO:0000256" key="11">
    <source>
        <dbReference type="ARBA" id="ARBA00022915"/>
    </source>
</evidence>
<dbReference type="OrthoDB" id="9792335at2"/>
<dbReference type="Pfam" id="PF07687">
    <property type="entry name" value="M20_dimer"/>
    <property type="match status" value="1"/>
</dbReference>
<proteinExistence type="inferred from homology"/>
<dbReference type="PANTHER" id="PTHR43808:SF8">
    <property type="entry name" value="PEPTIDASE M20 DIMERISATION DOMAIN-CONTAINING PROTEIN"/>
    <property type="match status" value="1"/>
</dbReference>
<dbReference type="EMBL" id="LAYY01000001">
    <property type="protein sequence ID" value="KKK39920.1"/>
    <property type="molecule type" value="Genomic_DNA"/>
</dbReference>
<dbReference type="InterPro" id="IPR002933">
    <property type="entry name" value="Peptidase_M20"/>
</dbReference>
<sequence>MKHFTEEEKIKILSDIIAIKSVNENEIEVANYLKDLFAEYGIEFKIVPVTDTRVNLVAEIGSGSPVIGISGHMDVVSPGDESEWTSNPFTLTERDGKLYGRGTNDMKAGLINLALVMIELKENNELKKGTVRFMATTGEEVGGAGSKKLYEEGYMDDVNYLWVAEPSHDTIIYSHKGSLNLRVSSIGEAAHSSMPDQGYNAIVPLMKYLLDMDEKLNGDDRKNEVLDKLVMSTTIFNAGNQVNSVPEKAVAEINVRTIPEFDNDEVIDLFNTTTDKYNKEGTDIQVEVTMSLPSVFTSGQSEMVDLAKKLGKKHLGLDISVKGSPGVTDASNLLRGKDENFPFMMFGPGETKMAHKTDEYVYKEYYFAFFHIYKELITRLSESKESL</sequence>
<comment type="pathway">
    <text evidence="3">Amino-acid biosynthesis; L-lysine biosynthesis via DAP pathway; LL-2,6-diaminopimelate from (S)-tetrahydrodipicolinate (succinylase route): step 3/3.</text>
</comment>
<comment type="catalytic activity">
    <reaction evidence="14">
        <text>N-succinyl-(2S,6S)-2,6-diaminopimelate + H2O = (2S,6S)-2,6-diaminopimelate + succinate</text>
        <dbReference type="Rhea" id="RHEA:22608"/>
        <dbReference type="ChEBI" id="CHEBI:15377"/>
        <dbReference type="ChEBI" id="CHEBI:30031"/>
        <dbReference type="ChEBI" id="CHEBI:57609"/>
        <dbReference type="ChEBI" id="CHEBI:58087"/>
        <dbReference type="EC" id="3.5.1.18"/>
    </reaction>
</comment>
<evidence type="ECO:0000259" key="15">
    <source>
        <dbReference type="Pfam" id="PF07687"/>
    </source>
</evidence>
<keyword evidence="8" id="KW-0479">Metal-binding</keyword>
<dbReference type="InterPro" id="IPR011650">
    <property type="entry name" value="Peptidase_M20_dimer"/>
</dbReference>
<dbReference type="Pfam" id="PF01546">
    <property type="entry name" value="Peptidase_M20"/>
    <property type="match status" value="1"/>
</dbReference>
<keyword evidence="10" id="KW-0862">Zinc</keyword>
<evidence type="ECO:0000313" key="16">
    <source>
        <dbReference type="EMBL" id="KKK39920.1"/>
    </source>
</evidence>
<comment type="cofactor">
    <cofactor evidence="2">
        <name>Zn(2+)</name>
        <dbReference type="ChEBI" id="CHEBI:29105"/>
    </cofactor>
</comment>
<keyword evidence="11" id="KW-0220">Diaminopimelate biosynthesis</keyword>
<dbReference type="InterPro" id="IPR001261">
    <property type="entry name" value="ArgE/DapE_CS"/>
</dbReference>
<evidence type="ECO:0000256" key="12">
    <source>
        <dbReference type="ARBA" id="ARBA00023154"/>
    </source>
</evidence>
<dbReference type="PATRIC" id="fig|1408103.3.peg.265"/>
<keyword evidence="9" id="KW-0378">Hydrolase</keyword>
<dbReference type="PROSITE" id="PS00759">
    <property type="entry name" value="ARGE_DAPE_CPG2_2"/>
    <property type="match status" value="1"/>
</dbReference>
<reference evidence="16 17" key="1">
    <citation type="submission" date="2015-04" db="EMBL/GenBank/DDBJ databases">
        <title>Taxonomic description and genome sequence of Bacillus campisalis sp. nov., a novel member of the genus Bacillus isolated from solar saltern.</title>
        <authorList>
            <person name="Mathan Kumar R."/>
            <person name="Kaur G."/>
            <person name="Kumar A."/>
            <person name="Singh N.K."/>
            <person name="Kaur N."/>
            <person name="Kumar N."/>
            <person name="Mayilraj S."/>
        </authorList>
    </citation>
    <scope>NUCLEOTIDE SEQUENCE [LARGE SCALE GENOMIC DNA]</scope>
    <source>
        <strain evidence="16 17">SA2-6</strain>
    </source>
</reference>
<dbReference type="SUPFAM" id="SSF53187">
    <property type="entry name" value="Zn-dependent exopeptidases"/>
    <property type="match status" value="1"/>
</dbReference>
<comment type="caution">
    <text evidence="16">The sequence shown here is derived from an EMBL/GenBank/DDBJ whole genome shotgun (WGS) entry which is preliminary data.</text>
</comment>
<organism evidence="16 17">
    <name type="scientific">Mesobacillus campisalis</name>
    <dbReference type="NCBI Taxonomy" id="1408103"/>
    <lineage>
        <taxon>Bacteria</taxon>
        <taxon>Bacillati</taxon>
        <taxon>Bacillota</taxon>
        <taxon>Bacilli</taxon>
        <taxon>Bacillales</taxon>
        <taxon>Bacillaceae</taxon>
        <taxon>Mesobacillus</taxon>
    </lineage>
</organism>
<dbReference type="EC" id="3.5.1.18" evidence="5"/>
<gene>
    <name evidence="16" type="ORF">WQ57_01210</name>
</gene>
<evidence type="ECO:0000256" key="6">
    <source>
        <dbReference type="ARBA" id="ARBA00016853"/>
    </source>
</evidence>
<comment type="similarity">
    <text evidence="4">Belongs to the peptidase M20A family.</text>
</comment>
<evidence type="ECO:0000256" key="10">
    <source>
        <dbReference type="ARBA" id="ARBA00022833"/>
    </source>
</evidence>
<evidence type="ECO:0000256" key="5">
    <source>
        <dbReference type="ARBA" id="ARBA00011921"/>
    </source>
</evidence>
<evidence type="ECO:0000256" key="3">
    <source>
        <dbReference type="ARBA" id="ARBA00005130"/>
    </source>
</evidence>